<dbReference type="EMBL" id="JAVDQH010000029">
    <property type="protein sequence ID" value="MDR6246466.1"/>
    <property type="molecule type" value="Genomic_DNA"/>
</dbReference>
<dbReference type="RefSeq" id="WP_188776101.1">
    <property type="nucleotide sequence ID" value="NZ_BMMB01000006.1"/>
</dbReference>
<dbReference type="Pfam" id="PF13623">
    <property type="entry name" value="SurA_N_2"/>
    <property type="match status" value="1"/>
</dbReference>
<dbReference type="SUPFAM" id="SSF109998">
    <property type="entry name" value="Triger factor/SurA peptide-binding domain-like"/>
    <property type="match status" value="1"/>
</dbReference>
<name>A0ABU1J5H0_9BACL</name>
<reference evidence="1 2" key="1">
    <citation type="submission" date="2023-07" db="EMBL/GenBank/DDBJ databases">
        <title>Genomic Encyclopedia of Type Strains, Phase IV (KMG-IV): sequencing the most valuable type-strain genomes for metagenomic binning, comparative biology and taxonomic classification.</title>
        <authorList>
            <person name="Goeker M."/>
        </authorList>
    </citation>
    <scope>NUCLEOTIDE SEQUENCE [LARGE SCALE GENOMIC DNA]</scope>
    <source>
        <strain evidence="1 2">DSM 22170</strain>
    </source>
</reference>
<proteinExistence type="predicted"/>
<keyword evidence="2" id="KW-1185">Reference proteome</keyword>
<sequence>MNKKVIVMALGIIVVTAAGVAVGRYGGAQPSKEQVAAQRQAVMQTTFDQLKSKEGQKGSIFGESTHSSNHALIVEGDSIHVSKQEFDFYKANVEMVTTLNQLQQGTDSSVNIGTDAELLNQLLKKELAAQYAQKLGITVSEQEMAQMVKTEKDRLYDPALASKGNDQQLIQQIMKSRIALTGLSEQEFWNSKQIQQQYGQTIYISKLYDELLKKGQIDGPVAFDAFQDQLVQQQQGQYTINTQLFNKS</sequence>
<protein>
    <recommendedName>
        <fullName evidence="3">Peptidylprolyl isomerase</fullName>
    </recommendedName>
</protein>
<gene>
    <name evidence="1" type="ORF">JOC58_004402</name>
</gene>
<evidence type="ECO:0000313" key="1">
    <source>
        <dbReference type="EMBL" id="MDR6246466.1"/>
    </source>
</evidence>
<dbReference type="Proteomes" id="UP001185028">
    <property type="component" value="Unassembled WGS sequence"/>
</dbReference>
<organism evidence="1 2">
    <name type="scientific">Paenibacillus hunanensis</name>
    <dbReference type="NCBI Taxonomy" id="539262"/>
    <lineage>
        <taxon>Bacteria</taxon>
        <taxon>Bacillati</taxon>
        <taxon>Bacillota</taxon>
        <taxon>Bacilli</taxon>
        <taxon>Bacillales</taxon>
        <taxon>Paenibacillaceae</taxon>
        <taxon>Paenibacillus</taxon>
    </lineage>
</organism>
<evidence type="ECO:0000313" key="2">
    <source>
        <dbReference type="Proteomes" id="UP001185028"/>
    </source>
</evidence>
<evidence type="ECO:0008006" key="3">
    <source>
        <dbReference type="Google" id="ProtNLM"/>
    </source>
</evidence>
<comment type="caution">
    <text evidence="1">The sequence shown here is derived from an EMBL/GenBank/DDBJ whole genome shotgun (WGS) entry which is preliminary data.</text>
</comment>
<dbReference type="InterPro" id="IPR027304">
    <property type="entry name" value="Trigger_fact/SurA_dom_sf"/>
</dbReference>
<accession>A0ABU1J5H0</accession>